<organism evidence="1 2">
    <name type="scientific">Gracilariopsis chorda</name>
    <dbReference type="NCBI Taxonomy" id="448386"/>
    <lineage>
        <taxon>Eukaryota</taxon>
        <taxon>Rhodophyta</taxon>
        <taxon>Florideophyceae</taxon>
        <taxon>Rhodymeniophycidae</taxon>
        <taxon>Gracilariales</taxon>
        <taxon>Gracilariaceae</taxon>
        <taxon>Gracilariopsis</taxon>
    </lineage>
</organism>
<name>A0A2V3IG39_9FLOR</name>
<dbReference type="AlphaFoldDB" id="A0A2V3IG39"/>
<comment type="caution">
    <text evidence="1">The sequence shown here is derived from an EMBL/GenBank/DDBJ whole genome shotgun (WGS) entry which is preliminary data.</text>
</comment>
<sequence length="46" mass="4806">MLLHRGSAPLGALDTYAGSLKSTIDYLLAVNGITVDPPTGLVQEVH</sequence>
<dbReference type="Proteomes" id="UP000247409">
    <property type="component" value="Unassembled WGS sequence"/>
</dbReference>
<accession>A0A2V3IG39</accession>
<evidence type="ECO:0000313" key="1">
    <source>
        <dbReference type="EMBL" id="PXF41055.1"/>
    </source>
</evidence>
<protein>
    <submittedName>
        <fullName evidence="1">Uncharacterized protein</fullName>
    </submittedName>
</protein>
<keyword evidence="2" id="KW-1185">Reference proteome</keyword>
<gene>
    <name evidence="1" type="ORF">BWQ96_09234</name>
</gene>
<evidence type="ECO:0000313" key="2">
    <source>
        <dbReference type="Proteomes" id="UP000247409"/>
    </source>
</evidence>
<dbReference type="EMBL" id="NBIV01000239">
    <property type="protein sequence ID" value="PXF41055.1"/>
    <property type="molecule type" value="Genomic_DNA"/>
</dbReference>
<proteinExistence type="predicted"/>
<reference evidence="1 2" key="1">
    <citation type="journal article" date="2018" name="Mol. Biol. Evol.">
        <title>Analysis of the draft genome of the red seaweed Gracilariopsis chorda provides insights into genome size evolution in Rhodophyta.</title>
        <authorList>
            <person name="Lee J."/>
            <person name="Yang E.C."/>
            <person name="Graf L."/>
            <person name="Yang J.H."/>
            <person name="Qiu H."/>
            <person name="Zel Zion U."/>
            <person name="Chan C.X."/>
            <person name="Stephens T.G."/>
            <person name="Weber A.P.M."/>
            <person name="Boo G.H."/>
            <person name="Boo S.M."/>
            <person name="Kim K.M."/>
            <person name="Shin Y."/>
            <person name="Jung M."/>
            <person name="Lee S.J."/>
            <person name="Yim H.S."/>
            <person name="Lee J.H."/>
            <person name="Bhattacharya D."/>
            <person name="Yoon H.S."/>
        </authorList>
    </citation>
    <scope>NUCLEOTIDE SEQUENCE [LARGE SCALE GENOMIC DNA]</scope>
    <source>
        <strain evidence="1 2">SKKU-2015</strain>
        <tissue evidence="1">Whole body</tissue>
    </source>
</reference>